<feature type="domain" description="GHMP kinase C-terminal" evidence="9">
    <location>
        <begin position="215"/>
        <end position="290"/>
    </location>
</feature>
<accession>A0A6J7DUA7</accession>
<dbReference type="AlphaFoldDB" id="A0A6J7DUA7"/>
<keyword evidence="4" id="KW-0547">Nucleotide-binding</keyword>
<dbReference type="InterPro" id="IPR006204">
    <property type="entry name" value="GHMP_kinase_N_dom"/>
</dbReference>
<keyword evidence="5" id="KW-0418">Kinase</keyword>
<sequence>MTASLPEYSEAIVVRAPGKVNLALCVGGVGTDGYHNLATIFQAVSLFDDIEVSPNVGGGISLSISGEGHDVVPTDHTNLAWRAAELIARHAGVIPDVDIAITKGIPVAGGMAGGSADAAGVLVACNQLWGLNLSREVLDHLAAQLGSDVPFCLHGGTALGLGRGDQLTSVLARGSFHWVFALALGGLPTPSVFSKLDELRADRVIPEPRVPDAILTALSSGDPDALAVAMTNDLQAAAIALRPDLKSVLTAGQDAGAIAGLVSGSGPTCAFLARDHSHALDIAVALTSSGVCRTVRTAQGPVQGARVISA</sequence>
<protein>
    <recommendedName>
        <fullName evidence="2">4-(cytidine 5'-diphospho)-2-C-methyl-D-erythritol kinase</fullName>
        <ecNumber evidence="2">2.7.1.148</ecNumber>
    </recommendedName>
    <alternativeName>
        <fullName evidence="7">4-(cytidine-5'-diphospho)-2-C-methyl-D-erythritol kinase</fullName>
    </alternativeName>
</protein>
<dbReference type="SUPFAM" id="SSF55060">
    <property type="entry name" value="GHMP Kinase, C-terminal domain"/>
    <property type="match status" value="1"/>
</dbReference>
<dbReference type="GO" id="GO:0050515">
    <property type="term" value="F:4-(cytidine 5'-diphospho)-2-C-methyl-D-erythritol kinase activity"/>
    <property type="evidence" value="ECO:0007669"/>
    <property type="project" value="UniProtKB-EC"/>
</dbReference>
<dbReference type="NCBIfam" id="TIGR00154">
    <property type="entry name" value="ispE"/>
    <property type="match status" value="1"/>
</dbReference>
<dbReference type="InterPro" id="IPR020568">
    <property type="entry name" value="Ribosomal_Su5_D2-typ_SF"/>
</dbReference>
<evidence type="ECO:0000256" key="6">
    <source>
        <dbReference type="ARBA" id="ARBA00022840"/>
    </source>
</evidence>
<organism evidence="10">
    <name type="scientific">freshwater metagenome</name>
    <dbReference type="NCBI Taxonomy" id="449393"/>
    <lineage>
        <taxon>unclassified sequences</taxon>
        <taxon>metagenomes</taxon>
        <taxon>ecological metagenomes</taxon>
    </lineage>
</organism>
<dbReference type="PANTHER" id="PTHR43527">
    <property type="entry name" value="4-DIPHOSPHOCYTIDYL-2-C-METHYL-D-ERYTHRITOL KINASE, CHLOROPLASTIC"/>
    <property type="match status" value="1"/>
</dbReference>
<proteinExistence type="inferred from homology"/>
<comment type="similarity">
    <text evidence="1">Belongs to the GHMP kinase family. IspE subfamily.</text>
</comment>
<dbReference type="GO" id="GO:0005524">
    <property type="term" value="F:ATP binding"/>
    <property type="evidence" value="ECO:0007669"/>
    <property type="project" value="UniProtKB-KW"/>
</dbReference>
<dbReference type="PIRSF" id="PIRSF010376">
    <property type="entry name" value="IspE"/>
    <property type="match status" value="1"/>
</dbReference>
<keyword evidence="6" id="KW-0067">ATP-binding</keyword>
<dbReference type="InterPro" id="IPR014721">
    <property type="entry name" value="Ribsml_uS5_D2-typ_fold_subgr"/>
</dbReference>
<evidence type="ECO:0000259" key="9">
    <source>
        <dbReference type="Pfam" id="PF08544"/>
    </source>
</evidence>
<dbReference type="Gene3D" id="3.30.70.890">
    <property type="entry name" value="GHMP kinase, C-terminal domain"/>
    <property type="match status" value="1"/>
</dbReference>
<dbReference type="InterPro" id="IPR013750">
    <property type="entry name" value="GHMP_kinase_C_dom"/>
</dbReference>
<evidence type="ECO:0000256" key="2">
    <source>
        <dbReference type="ARBA" id="ARBA00012052"/>
    </source>
</evidence>
<evidence type="ECO:0000256" key="3">
    <source>
        <dbReference type="ARBA" id="ARBA00022679"/>
    </source>
</evidence>
<gene>
    <name evidence="10" type="ORF">UFOPK3401_00857</name>
</gene>
<dbReference type="EMBL" id="CAFBLM010000034">
    <property type="protein sequence ID" value="CAB4871929.1"/>
    <property type="molecule type" value="Genomic_DNA"/>
</dbReference>
<dbReference type="SUPFAM" id="SSF54211">
    <property type="entry name" value="Ribosomal protein S5 domain 2-like"/>
    <property type="match status" value="1"/>
</dbReference>
<dbReference type="Pfam" id="PF08544">
    <property type="entry name" value="GHMP_kinases_C"/>
    <property type="match status" value="1"/>
</dbReference>
<dbReference type="EC" id="2.7.1.148" evidence="2"/>
<dbReference type="Pfam" id="PF00288">
    <property type="entry name" value="GHMP_kinases_N"/>
    <property type="match status" value="1"/>
</dbReference>
<dbReference type="Gene3D" id="3.30.230.10">
    <property type="match status" value="1"/>
</dbReference>
<evidence type="ECO:0000256" key="4">
    <source>
        <dbReference type="ARBA" id="ARBA00022741"/>
    </source>
</evidence>
<evidence type="ECO:0000313" key="10">
    <source>
        <dbReference type="EMBL" id="CAB4871929.1"/>
    </source>
</evidence>
<evidence type="ECO:0000256" key="1">
    <source>
        <dbReference type="ARBA" id="ARBA00009684"/>
    </source>
</evidence>
<evidence type="ECO:0000256" key="5">
    <source>
        <dbReference type="ARBA" id="ARBA00022777"/>
    </source>
</evidence>
<feature type="domain" description="GHMP kinase N-terminal" evidence="8">
    <location>
        <begin position="78"/>
        <end position="156"/>
    </location>
</feature>
<dbReference type="InterPro" id="IPR036554">
    <property type="entry name" value="GHMP_kinase_C_sf"/>
</dbReference>
<evidence type="ECO:0000256" key="7">
    <source>
        <dbReference type="ARBA" id="ARBA00032554"/>
    </source>
</evidence>
<dbReference type="InterPro" id="IPR004424">
    <property type="entry name" value="IspE"/>
</dbReference>
<dbReference type="NCBIfam" id="NF002870">
    <property type="entry name" value="PRK03188.1"/>
    <property type="match status" value="1"/>
</dbReference>
<name>A0A6J7DUA7_9ZZZZ</name>
<evidence type="ECO:0000259" key="8">
    <source>
        <dbReference type="Pfam" id="PF00288"/>
    </source>
</evidence>
<keyword evidence="3" id="KW-0808">Transferase</keyword>
<reference evidence="10" key="1">
    <citation type="submission" date="2020-05" db="EMBL/GenBank/DDBJ databases">
        <authorList>
            <person name="Chiriac C."/>
            <person name="Salcher M."/>
            <person name="Ghai R."/>
            <person name="Kavagutti S V."/>
        </authorList>
    </citation>
    <scope>NUCLEOTIDE SEQUENCE</scope>
</reference>
<dbReference type="HAMAP" id="MF_00061">
    <property type="entry name" value="IspE"/>
    <property type="match status" value="1"/>
</dbReference>
<dbReference type="GO" id="GO:0016114">
    <property type="term" value="P:terpenoid biosynthetic process"/>
    <property type="evidence" value="ECO:0007669"/>
    <property type="project" value="InterPro"/>
</dbReference>
<dbReference type="PANTHER" id="PTHR43527:SF2">
    <property type="entry name" value="4-DIPHOSPHOCYTIDYL-2-C-METHYL-D-ERYTHRITOL KINASE, CHLOROPLASTIC"/>
    <property type="match status" value="1"/>
</dbReference>